<evidence type="ECO:0000256" key="1">
    <source>
        <dbReference type="SAM" id="Coils"/>
    </source>
</evidence>
<keyword evidence="1" id="KW-0175">Coiled coil</keyword>
<reference evidence="2 3" key="1">
    <citation type="submission" date="2018-09" db="EMBL/GenBank/DDBJ databases">
        <authorList>
            <person name="Livingstone P.G."/>
            <person name="Whitworth D.E."/>
        </authorList>
    </citation>
    <scope>NUCLEOTIDE SEQUENCE [LARGE SCALE GENOMIC DNA]</scope>
    <source>
        <strain evidence="2 3">CA031B</strain>
    </source>
</reference>
<accession>A0ABX9QAE7</accession>
<dbReference type="Proteomes" id="UP000278907">
    <property type="component" value="Unassembled WGS sequence"/>
</dbReference>
<keyword evidence="3" id="KW-1185">Reference proteome</keyword>
<feature type="coiled-coil region" evidence="1">
    <location>
        <begin position="18"/>
        <end position="45"/>
    </location>
</feature>
<evidence type="ECO:0000313" key="2">
    <source>
        <dbReference type="EMBL" id="RKH94544.1"/>
    </source>
</evidence>
<protein>
    <recommendedName>
        <fullName evidence="4">Large Ala/Glu-rich protein</fullName>
    </recommendedName>
</protein>
<sequence length="190" mass="20968">MFGFLKRKKTPPAPVDPLATFDRLIEDLERQAAEVRKSAATLLALKGALARGVTRYTARLGDIAGRCQTAHDRGDAKGVGVLERDRVQTERLLESTRESLRRAERDAELLLSAAGDLGERVADLRIERESASARMAVGGVITDTLREQVERFDRVLALEAARDEVEKAHALADIYREEHGPAATPERAKE</sequence>
<feature type="coiled-coil region" evidence="1">
    <location>
        <begin position="86"/>
        <end position="113"/>
    </location>
</feature>
<evidence type="ECO:0008006" key="4">
    <source>
        <dbReference type="Google" id="ProtNLM"/>
    </source>
</evidence>
<proteinExistence type="predicted"/>
<comment type="caution">
    <text evidence="2">The sequence shown here is derived from an EMBL/GenBank/DDBJ whole genome shotgun (WGS) entry which is preliminary data.</text>
</comment>
<gene>
    <name evidence="2" type="ORF">D7Y13_33095</name>
</gene>
<name>A0ABX9QAE7_9BACT</name>
<dbReference type="RefSeq" id="WP_120585750.1">
    <property type="nucleotide sequence ID" value="NZ_RAWI01000373.1"/>
</dbReference>
<dbReference type="EMBL" id="RAWI01000373">
    <property type="protein sequence ID" value="RKH94544.1"/>
    <property type="molecule type" value="Genomic_DNA"/>
</dbReference>
<organism evidence="2 3">
    <name type="scientific">Corallococcus praedator</name>
    <dbReference type="NCBI Taxonomy" id="2316724"/>
    <lineage>
        <taxon>Bacteria</taxon>
        <taxon>Pseudomonadati</taxon>
        <taxon>Myxococcota</taxon>
        <taxon>Myxococcia</taxon>
        <taxon>Myxococcales</taxon>
        <taxon>Cystobacterineae</taxon>
        <taxon>Myxococcaceae</taxon>
        <taxon>Corallococcus</taxon>
    </lineage>
</organism>
<evidence type="ECO:0000313" key="3">
    <source>
        <dbReference type="Proteomes" id="UP000278907"/>
    </source>
</evidence>